<organism evidence="2 3">
    <name type="scientific">Reyranella soli</name>
    <dbReference type="NCBI Taxonomy" id="1230389"/>
    <lineage>
        <taxon>Bacteria</taxon>
        <taxon>Pseudomonadati</taxon>
        <taxon>Pseudomonadota</taxon>
        <taxon>Alphaproteobacteria</taxon>
        <taxon>Hyphomicrobiales</taxon>
        <taxon>Reyranellaceae</taxon>
        <taxon>Reyranella</taxon>
    </lineage>
</organism>
<dbReference type="PANTHER" id="PTHR47197:SF3">
    <property type="entry name" value="DIHYDRO-HEME D1 DEHYDROGENASE"/>
    <property type="match status" value="1"/>
</dbReference>
<evidence type="ECO:0000313" key="3">
    <source>
        <dbReference type="Proteomes" id="UP000321058"/>
    </source>
</evidence>
<dbReference type="Proteomes" id="UP000321058">
    <property type="component" value="Unassembled WGS sequence"/>
</dbReference>
<keyword evidence="3" id="KW-1185">Reference proteome</keyword>
<evidence type="ECO:0000313" key="2">
    <source>
        <dbReference type="EMBL" id="GEP56503.1"/>
    </source>
</evidence>
<reference evidence="2 3" key="1">
    <citation type="submission" date="2019-07" db="EMBL/GenBank/DDBJ databases">
        <title>Whole genome shotgun sequence of Reyranella soli NBRC 108950.</title>
        <authorList>
            <person name="Hosoyama A."/>
            <person name="Uohara A."/>
            <person name="Ohji S."/>
            <person name="Ichikawa N."/>
        </authorList>
    </citation>
    <scope>NUCLEOTIDE SEQUENCE [LARGE SCALE GENOMIC DNA]</scope>
    <source>
        <strain evidence="2 3">NBRC 108950</strain>
    </source>
</reference>
<keyword evidence="1" id="KW-0732">Signal</keyword>
<dbReference type="InterPro" id="IPR015943">
    <property type="entry name" value="WD40/YVTN_repeat-like_dom_sf"/>
</dbReference>
<dbReference type="OrthoDB" id="916694at2"/>
<proteinExistence type="predicted"/>
<dbReference type="Gene3D" id="2.130.10.10">
    <property type="entry name" value="YVTN repeat-like/Quinoprotein amine dehydrogenase"/>
    <property type="match status" value="2"/>
</dbReference>
<accession>A0A512NC32</accession>
<feature type="signal peptide" evidence="1">
    <location>
        <begin position="1"/>
        <end position="22"/>
    </location>
</feature>
<evidence type="ECO:0000256" key="1">
    <source>
        <dbReference type="SAM" id="SignalP"/>
    </source>
</evidence>
<sequence length="383" mass="39193">MRNTTIASVCVGLSLVAAPAWAQIAVSSNDHKVQQVNGVTSNADNPTPDSITILDLGQSPVKVLGTVNNVPGSVVGPPTSVAITPDESVALVAASTQIDPADKTKTKPDTKVSVVDLKGQKVLDTINTGPGAAGISLTKDGKRAYVANRMAGSVSILALDGNKVSLVKTIDLVPAAALLSHVAVSPDGATGVATRNGDGKVAVVKLGPDSISEKATLDVAPRPYAVSITPDGKYAVVASLGDPKANGMYTVIDISSDQPKIVGTVDIGHESLEGSMMSGDGKWVAGIAHGGSTRPKDAPQFKPNGMLVLYRLDDGKLTKTSEAPIGAWSQGVSFSKDGKTVAAQNMIQKNIQVFKNDDGKLTDTGQKIEVGGGAAAIRSSTDR</sequence>
<gene>
    <name evidence="2" type="ORF">RSO01_36690</name>
</gene>
<name>A0A512NC32_9HYPH</name>
<feature type="chain" id="PRO_5022080377" description="Mandelate racemase" evidence="1">
    <location>
        <begin position="23"/>
        <end position="383"/>
    </location>
</feature>
<dbReference type="SUPFAM" id="SSF50974">
    <property type="entry name" value="Nitrous oxide reductase, N-terminal domain"/>
    <property type="match status" value="1"/>
</dbReference>
<dbReference type="EMBL" id="BKAJ01000066">
    <property type="protein sequence ID" value="GEP56503.1"/>
    <property type="molecule type" value="Genomic_DNA"/>
</dbReference>
<protein>
    <recommendedName>
        <fullName evidence="4">Mandelate racemase</fullName>
    </recommendedName>
</protein>
<dbReference type="InterPro" id="IPR051200">
    <property type="entry name" value="Host-pathogen_enzymatic-act"/>
</dbReference>
<dbReference type="InterPro" id="IPR011045">
    <property type="entry name" value="N2O_reductase_N"/>
</dbReference>
<comment type="caution">
    <text evidence="2">The sequence shown here is derived from an EMBL/GenBank/DDBJ whole genome shotgun (WGS) entry which is preliminary data.</text>
</comment>
<dbReference type="RefSeq" id="WP_147150587.1">
    <property type="nucleotide sequence ID" value="NZ_BKAJ01000066.1"/>
</dbReference>
<dbReference type="PANTHER" id="PTHR47197">
    <property type="entry name" value="PROTEIN NIRF"/>
    <property type="match status" value="1"/>
</dbReference>
<evidence type="ECO:0008006" key="4">
    <source>
        <dbReference type="Google" id="ProtNLM"/>
    </source>
</evidence>
<dbReference type="AlphaFoldDB" id="A0A512NC32"/>